<dbReference type="SUPFAM" id="SSF55681">
    <property type="entry name" value="Class II aaRS and biotin synthetases"/>
    <property type="match status" value="1"/>
</dbReference>
<dbReference type="EMBL" id="LR217703">
    <property type="protein sequence ID" value="VFP79898.1"/>
    <property type="molecule type" value="Genomic_DNA"/>
</dbReference>
<comment type="catalytic activity">
    <reaction evidence="5">
        <text>D-beta-lysine + L-lysyl-[protein] + ATP = N(6)-((3R)-3,6-diaminohexanoyl)-L-lysyl-[protein] + AMP + diphosphate + H(+)</text>
        <dbReference type="Rhea" id="RHEA:83435"/>
        <dbReference type="Rhea" id="RHEA-COMP:9752"/>
        <dbReference type="Rhea" id="RHEA-COMP:20131"/>
        <dbReference type="ChEBI" id="CHEBI:15378"/>
        <dbReference type="ChEBI" id="CHEBI:29969"/>
        <dbReference type="ChEBI" id="CHEBI:30616"/>
        <dbReference type="ChEBI" id="CHEBI:33019"/>
        <dbReference type="ChEBI" id="CHEBI:84138"/>
        <dbReference type="ChEBI" id="CHEBI:156053"/>
        <dbReference type="ChEBI" id="CHEBI:456215"/>
    </reaction>
    <physiologicalReaction direction="left-to-right" evidence="5">
        <dbReference type="Rhea" id="RHEA:83436"/>
    </physiologicalReaction>
</comment>
<evidence type="ECO:0000256" key="1">
    <source>
        <dbReference type="ARBA" id="ARBA00011738"/>
    </source>
</evidence>
<dbReference type="NCBIfam" id="NF006828">
    <property type="entry name" value="PRK09350.1"/>
    <property type="match status" value="1"/>
</dbReference>
<sequence length="324" mass="37664">MDKWHPSASIINILKRATIISNIRRFFSDRNIPEIETPILTQSTVTDPNISSFQTFFSQPGQKENTGLKLYLNTSPEYHMKRLLSAGSGPIYQLCHSFRNQEKGRYHNPEFTMLEWYQPKYNMYHLMNEVNEFLQYILQCQSADFFSYQEVFLRYLNIDPLSANNYQLRNTANKLGVSNIAQNEEDRDLILQLLFVTGIETKINQKKPTFIYHFPRTQAGLAKINQYDHRISERFEVYFNGIELANGFHELTDSNEQLYRFKKDNDKRNASGLPKQPIDTYLLDALNHGMPDSSGVALGVDRLVMLALKKDQISDVMTFTIDNC</sequence>
<proteinExistence type="predicted"/>
<dbReference type="PANTHER" id="PTHR42918:SF6">
    <property type="entry name" value="ELONGATION FACTOR P--(R)-BETA-LYSINE LIGASE"/>
    <property type="match status" value="1"/>
</dbReference>
<dbReference type="NCBIfam" id="TIGR00462">
    <property type="entry name" value="genX"/>
    <property type="match status" value="1"/>
</dbReference>
<gene>
    <name evidence="7" type="primary">epmA</name>
    <name evidence="7" type="ORF">ERCICUMA2628_433</name>
</gene>
<evidence type="ECO:0000259" key="6">
    <source>
        <dbReference type="PROSITE" id="PS50862"/>
    </source>
</evidence>
<name>A0A451D2M5_9GAMM</name>
<evidence type="ECO:0000313" key="8">
    <source>
        <dbReference type="Proteomes" id="UP000294412"/>
    </source>
</evidence>
<evidence type="ECO:0000256" key="3">
    <source>
        <dbReference type="ARBA" id="ARBA00022741"/>
    </source>
</evidence>
<feature type="domain" description="Aminoacyl-transfer RNA synthetases class-II family profile" evidence="6">
    <location>
        <begin position="19"/>
        <end position="321"/>
    </location>
</feature>
<dbReference type="GO" id="GO:0004824">
    <property type="term" value="F:lysine-tRNA ligase activity"/>
    <property type="evidence" value="ECO:0007669"/>
    <property type="project" value="InterPro"/>
</dbReference>
<protein>
    <submittedName>
        <fullName evidence="7">Elongation factor P--(R)-beta-lysine ligase</fullName>
        <ecNumber evidence="7">6.3.1.-</ecNumber>
    </submittedName>
</protein>
<evidence type="ECO:0000256" key="5">
    <source>
        <dbReference type="ARBA" id="ARBA00052794"/>
    </source>
</evidence>
<dbReference type="Proteomes" id="UP000294412">
    <property type="component" value="Chromosome"/>
</dbReference>
<dbReference type="InterPro" id="IPR004364">
    <property type="entry name" value="Aa-tRNA-synt_II"/>
</dbReference>
<evidence type="ECO:0000313" key="7">
    <source>
        <dbReference type="EMBL" id="VFP79898.1"/>
    </source>
</evidence>
<keyword evidence="3" id="KW-0547">Nucleotide-binding</keyword>
<evidence type="ECO:0000256" key="2">
    <source>
        <dbReference type="ARBA" id="ARBA00022598"/>
    </source>
</evidence>
<dbReference type="GO" id="GO:0000049">
    <property type="term" value="F:tRNA binding"/>
    <property type="evidence" value="ECO:0007669"/>
    <property type="project" value="TreeGrafter"/>
</dbReference>
<dbReference type="FunFam" id="3.30.930.10:FF:000017">
    <property type="entry name" value="Elongation factor P--(R)-beta-lysine ligase"/>
    <property type="match status" value="1"/>
</dbReference>
<keyword evidence="2 7" id="KW-0436">Ligase</keyword>
<keyword evidence="7" id="KW-0648">Protein biosynthesis</keyword>
<dbReference type="GO" id="GO:0003746">
    <property type="term" value="F:translation elongation factor activity"/>
    <property type="evidence" value="ECO:0007669"/>
    <property type="project" value="UniProtKB-KW"/>
</dbReference>
<organism evidence="7 8">
    <name type="scientific">Candidatus Erwinia haradaeae</name>
    <dbReference type="NCBI Taxonomy" id="1922217"/>
    <lineage>
        <taxon>Bacteria</taxon>
        <taxon>Pseudomonadati</taxon>
        <taxon>Pseudomonadota</taxon>
        <taxon>Gammaproteobacteria</taxon>
        <taxon>Enterobacterales</taxon>
        <taxon>Erwiniaceae</taxon>
        <taxon>Erwinia</taxon>
    </lineage>
</organism>
<dbReference type="InterPro" id="IPR006195">
    <property type="entry name" value="aa-tRNA-synth_II"/>
</dbReference>
<keyword evidence="4" id="KW-0067">ATP-binding</keyword>
<accession>A0A451D2M5</accession>
<dbReference type="GO" id="GO:0005829">
    <property type="term" value="C:cytosol"/>
    <property type="evidence" value="ECO:0007669"/>
    <property type="project" value="TreeGrafter"/>
</dbReference>
<reference evidence="7 8" key="1">
    <citation type="submission" date="2019-02" db="EMBL/GenBank/DDBJ databases">
        <authorList>
            <person name="Manzano-Marin A."/>
            <person name="Manzano-Marin A."/>
        </authorList>
    </citation>
    <scope>NUCLEOTIDE SEQUENCE [LARGE SCALE GENOMIC DNA]</scope>
    <source>
        <strain evidence="7 8">ErCicuneomaculata</strain>
    </source>
</reference>
<dbReference type="InterPro" id="IPR045864">
    <property type="entry name" value="aa-tRNA-synth_II/BPL/LPL"/>
</dbReference>
<keyword evidence="7" id="KW-0251">Elongation factor</keyword>
<dbReference type="AlphaFoldDB" id="A0A451D2M5"/>
<dbReference type="GO" id="GO:0005524">
    <property type="term" value="F:ATP binding"/>
    <property type="evidence" value="ECO:0007669"/>
    <property type="project" value="UniProtKB-KW"/>
</dbReference>
<dbReference type="PANTHER" id="PTHR42918">
    <property type="entry name" value="LYSYL-TRNA SYNTHETASE"/>
    <property type="match status" value="1"/>
</dbReference>
<dbReference type="EC" id="6.3.1.-" evidence="7"/>
<dbReference type="PROSITE" id="PS50862">
    <property type="entry name" value="AA_TRNA_LIGASE_II"/>
    <property type="match status" value="1"/>
</dbReference>
<dbReference type="InterPro" id="IPR004525">
    <property type="entry name" value="EpmA"/>
</dbReference>
<dbReference type="Pfam" id="PF00152">
    <property type="entry name" value="tRNA-synt_2"/>
    <property type="match status" value="1"/>
</dbReference>
<dbReference type="Gene3D" id="3.30.930.10">
    <property type="entry name" value="Bira Bifunctional Protein, Domain 2"/>
    <property type="match status" value="1"/>
</dbReference>
<dbReference type="GO" id="GO:0006430">
    <property type="term" value="P:lysyl-tRNA aminoacylation"/>
    <property type="evidence" value="ECO:0007669"/>
    <property type="project" value="InterPro"/>
</dbReference>
<comment type="subunit">
    <text evidence="1">Homodimer.</text>
</comment>
<evidence type="ECO:0000256" key="4">
    <source>
        <dbReference type="ARBA" id="ARBA00022840"/>
    </source>
</evidence>